<feature type="transmembrane region" description="Helical" evidence="8">
    <location>
        <begin position="164"/>
        <end position="197"/>
    </location>
</feature>
<dbReference type="PANTHER" id="PTHR33908:SF11">
    <property type="entry name" value="MEMBRANE PROTEIN"/>
    <property type="match status" value="1"/>
</dbReference>
<comment type="caution">
    <text evidence="10">The sequence shown here is derived from an EMBL/GenBank/DDBJ whole genome shotgun (WGS) entry which is preliminary data.</text>
</comment>
<dbReference type="Pfam" id="PF13231">
    <property type="entry name" value="PMT_2"/>
    <property type="match status" value="1"/>
</dbReference>
<keyword evidence="11" id="KW-1185">Reference proteome</keyword>
<keyword evidence="7 8" id="KW-0472">Membrane</keyword>
<evidence type="ECO:0000256" key="1">
    <source>
        <dbReference type="ARBA" id="ARBA00004651"/>
    </source>
</evidence>
<feature type="transmembrane region" description="Helical" evidence="8">
    <location>
        <begin position="20"/>
        <end position="44"/>
    </location>
</feature>
<dbReference type="GO" id="GO:0005886">
    <property type="term" value="C:plasma membrane"/>
    <property type="evidence" value="ECO:0007669"/>
    <property type="project" value="UniProtKB-SubCell"/>
</dbReference>
<feature type="transmembrane region" description="Helical" evidence="8">
    <location>
        <begin position="209"/>
        <end position="226"/>
    </location>
</feature>
<dbReference type="GO" id="GO:0009103">
    <property type="term" value="P:lipopolysaccharide biosynthetic process"/>
    <property type="evidence" value="ECO:0007669"/>
    <property type="project" value="UniProtKB-ARBA"/>
</dbReference>
<keyword evidence="3" id="KW-0328">Glycosyltransferase</keyword>
<evidence type="ECO:0000256" key="2">
    <source>
        <dbReference type="ARBA" id="ARBA00022475"/>
    </source>
</evidence>
<dbReference type="EMBL" id="SNXW01000006">
    <property type="protein sequence ID" value="TDP82088.1"/>
    <property type="molecule type" value="Genomic_DNA"/>
</dbReference>
<dbReference type="AlphaFoldDB" id="A0A4V3CVD9"/>
<evidence type="ECO:0000313" key="11">
    <source>
        <dbReference type="Proteomes" id="UP000294593"/>
    </source>
</evidence>
<protein>
    <submittedName>
        <fullName evidence="10">4-amino-4-deoxy-L-arabinose transferase-like glycosyltransferase</fullName>
    </submittedName>
</protein>
<comment type="subcellular location">
    <subcellularLocation>
        <location evidence="1">Cell membrane</location>
        <topology evidence="1">Multi-pass membrane protein</topology>
    </subcellularLocation>
</comment>
<proteinExistence type="predicted"/>
<feature type="transmembrane region" description="Helical" evidence="8">
    <location>
        <begin position="398"/>
        <end position="416"/>
    </location>
</feature>
<evidence type="ECO:0000259" key="9">
    <source>
        <dbReference type="Pfam" id="PF13231"/>
    </source>
</evidence>
<evidence type="ECO:0000256" key="4">
    <source>
        <dbReference type="ARBA" id="ARBA00022679"/>
    </source>
</evidence>
<dbReference type="PANTHER" id="PTHR33908">
    <property type="entry name" value="MANNOSYLTRANSFERASE YKCB-RELATED"/>
    <property type="match status" value="1"/>
</dbReference>
<evidence type="ECO:0000256" key="5">
    <source>
        <dbReference type="ARBA" id="ARBA00022692"/>
    </source>
</evidence>
<name>A0A4V3CVD9_9BURK</name>
<feature type="transmembrane region" description="Helical" evidence="8">
    <location>
        <begin position="114"/>
        <end position="136"/>
    </location>
</feature>
<evidence type="ECO:0000256" key="7">
    <source>
        <dbReference type="ARBA" id="ARBA00023136"/>
    </source>
</evidence>
<feature type="transmembrane region" description="Helical" evidence="8">
    <location>
        <begin position="257"/>
        <end position="278"/>
    </location>
</feature>
<accession>A0A4V3CVD9</accession>
<keyword evidence="5 8" id="KW-0812">Transmembrane</keyword>
<dbReference type="InterPro" id="IPR050297">
    <property type="entry name" value="LipidA_mod_glycosyltrf_83"/>
</dbReference>
<evidence type="ECO:0000256" key="8">
    <source>
        <dbReference type="SAM" id="Phobius"/>
    </source>
</evidence>
<sequence length="578" mass="63557">MRKPAGQRWPQIWGPRLWMLLAFAVVLLIYRVWLIGHSGISLFFDEAQYWDWSRHLAWGYYSKPPMIAGLIWLSTKLFGSGVVGVKLMTMLLYPVTALVMVGFARALWPTSSGVRTGVVAGALFLTLPMVGALGLFASTDAPLLLCWTVAGWMLWRAQVTNRMAYWVGVGLACGLGLMSKYTMAAFALTALWTLWAVHGPRRGLMRPGPWVAIALALLILSPNLWWNAHHGFPTLQHTAELTTKSGRNGGLLSALEFAGGQLLMLGPVVVVAGLWLAWRQRRALGQTPVAPRSQWANSSQVMPPSQWAHSTLGSAPSAAGTEARPVARTSAYYLASVSSRRYLWAMSLPLLLLALGQALYADANLNWAAPGMIGLTLLLATLLSPPLVPLAAPRPHRWLVVMLGGNLLLTGLVMHARDLSTAPLPHQFDAMWRMRGWQEAFADLAPALDDPVVAGLPVLADQRVLVTQAAYNWRSHGVKTLFWNPKGTRNNHYELTQSLPDRVGPDVLLISNSPQPDAITQRFAIVRHLKSTVVPVSSDRKIELHLFFLRGFLGYTQQSYMEQSGTQPDSRSAPLLTP</sequence>
<evidence type="ECO:0000256" key="6">
    <source>
        <dbReference type="ARBA" id="ARBA00022989"/>
    </source>
</evidence>
<dbReference type="InterPro" id="IPR038731">
    <property type="entry name" value="RgtA/B/C-like"/>
</dbReference>
<keyword evidence="2" id="KW-1003">Cell membrane</keyword>
<evidence type="ECO:0000256" key="3">
    <source>
        <dbReference type="ARBA" id="ARBA00022676"/>
    </source>
</evidence>
<dbReference type="Proteomes" id="UP000294593">
    <property type="component" value="Unassembled WGS sequence"/>
</dbReference>
<organism evidence="10 11">
    <name type="scientific">Aquabacterium commune</name>
    <dbReference type="NCBI Taxonomy" id="70586"/>
    <lineage>
        <taxon>Bacteria</taxon>
        <taxon>Pseudomonadati</taxon>
        <taxon>Pseudomonadota</taxon>
        <taxon>Betaproteobacteria</taxon>
        <taxon>Burkholderiales</taxon>
        <taxon>Aquabacterium</taxon>
    </lineage>
</organism>
<feature type="transmembrane region" description="Helical" evidence="8">
    <location>
        <begin position="90"/>
        <end position="108"/>
    </location>
</feature>
<keyword evidence="4 10" id="KW-0808">Transferase</keyword>
<gene>
    <name evidence="10" type="ORF">EV672_10642</name>
</gene>
<keyword evidence="6 8" id="KW-1133">Transmembrane helix</keyword>
<feature type="domain" description="Glycosyltransferase RgtA/B/C/D-like" evidence="9">
    <location>
        <begin position="62"/>
        <end position="226"/>
    </location>
</feature>
<feature type="transmembrane region" description="Helical" evidence="8">
    <location>
        <begin position="367"/>
        <end position="391"/>
    </location>
</feature>
<dbReference type="GO" id="GO:0016763">
    <property type="term" value="F:pentosyltransferase activity"/>
    <property type="evidence" value="ECO:0007669"/>
    <property type="project" value="TreeGrafter"/>
</dbReference>
<evidence type="ECO:0000313" key="10">
    <source>
        <dbReference type="EMBL" id="TDP82088.1"/>
    </source>
</evidence>
<feature type="transmembrane region" description="Helical" evidence="8">
    <location>
        <begin position="342"/>
        <end position="361"/>
    </location>
</feature>
<reference evidence="10 11" key="1">
    <citation type="submission" date="2019-03" db="EMBL/GenBank/DDBJ databases">
        <title>Genomic Encyclopedia of Type Strains, Phase IV (KMG-IV): sequencing the most valuable type-strain genomes for metagenomic binning, comparative biology and taxonomic classification.</title>
        <authorList>
            <person name="Goeker M."/>
        </authorList>
    </citation>
    <scope>NUCLEOTIDE SEQUENCE [LARGE SCALE GENOMIC DNA]</scope>
    <source>
        <strain evidence="10 11">DSM 11901</strain>
    </source>
</reference>